<keyword evidence="6" id="KW-1185">Reference proteome</keyword>
<protein>
    <recommendedName>
        <fullName evidence="7">Dystrophin</fullName>
    </recommendedName>
</protein>
<dbReference type="SMART" id="SM00150">
    <property type="entry name" value="SPEC"/>
    <property type="match status" value="1"/>
</dbReference>
<evidence type="ECO:0000256" key="2">
    <source>
        <dbReference type="ARBA" id="ARBA00022490"/>
    </source>
</evidence>
<evidence type="ECO:0000256" key="4">
    <source>
        <dbReference type="ARBA" id="ARBA00023212"/>
    </source>
</evidence>
<dbReference type="GO" id="GO:0005886">
    <property type="term" value="C:plasma membrane"/>
    <property type="evidence" value="ECO:0007669"/>
    <property type="project" value="TreeGrafter"/>
</dbReference>
<proteinExistence type="predicted"/>
<sequence length="207" mass="23978">NIQQELAEREATVLTMKAPGNIPAVQAEELSNIWDRVNHLSDVREVKLKEALKLAEEFQDVVTEMREYLPHAEAQLKFRALPEDEMVILQFIEKHEKFQEDLRKHQDSVDKIKSLAEDILQSCHPNAVRFVKYYLTITQTRWDQLLQRAANRGQRLQEALRNIQGNAALLEELLAWLTDAQALLATKERDPIPDDLKVVEALLKEHL</sequence>
<evidence type="ECO:0000313" key="6">
    <source>
        <dbReference type="Proteomes" id="UP000678393"/>
    </source>
</evidence>
<dbReference type="PANTHER" id="PTHR12268">
    <property type="entry name" value="E3 UBIQUITIN-PROTEIN LIGASE KCMF1"/>
    <property type="match status" value="1"/>
</dbReference>
<gene>
    <name evidence="5" type="ORF">CUNI_LOCUS4653</name>
</gene>
<dbReference type="Proteomes" id="UP000678393">
    <property type="component" value="Unassembled WGS sequence"/>
</dbReference>
<dbReference type="Pfam" id="PF00435">
    <property type="entry name" value="Spectrin"/>
    <property type="match status" value="1"/>
</dbReference>
<accession>A0A8S3YU36</accession>
<dbReference type="SUPFAM" id="SSF46966">
    <property type="entry name" value="Spectrin repeat"/>
    <property type="match status" value="1"/>
</dbReference>
<dbReference type="EMBL" id="CAJHNH020000656">
    <property type="protein sequence ID" value="CAG5119095.1"/>
    <property type="molecule type" value="Genomic_DNA"/>
</dbReference>
<organism evidence="5 6">
    <name type="scientific">Candidula unifasciata</name>
    <dbReference type="NCBI Taxonomy" id="100452"/>
    <lineage>
        <taxon>Eukaryota</taxon>
        <taxon>Metazoa</taxon>
        <taxon>Spiralia</taxon>
        <taxon>Lophotrochozoa</taxon>
        <taxon>Mollusca</taxon>
        <taxon>Gastropoda</taxon>
        <taxon>Heterobranchia</taxon>
        <taxon>Euthyneura</taxon>
        <taxon>Panpulmonata</taxon>
        <taxon>Eupulmonata</taxon>
        <taxon>Stylommatophora</taxon>
        <taxon>Helicina</taxon>
        <taxon>Helicoidea</taxon>
        <taxon>Geomitridae</taxon>
        <taxon>Candidula</taxon>
    </lineage>
</organism>
<dbReference type="InterPro" id="IPR018159">
    <property type="entry name" value="Spectrin/alpha-actinin"/>
</dbReference>
<evidence type="ECO:0000313" key="5">
    <source>
        <dbReference type="EMBL" id="CAG5119095.1"/>
    </source>
</evidence>
<dbReference type="CDD" id="cd00176">
    <property type="entry name" value="SPEC"/>
    <property type="match status" value="1"/>
</dbReference>
<dbReference type="AlphaFoldDB" id="A0A8S3YU36"/>
<evidence type="ECO:0000256" key="1">
    <source>
        <dbReference type="ARBA" id="ARBA00004496"/>
    </source>
</evidence>
<dbReference type="InterPro" id="IPR050774">
    <property type="entry name" value="KCMF1/Dystrophin"/>
</dbReference>
<feature type="non-terminal residue" evidence="5">
    <location>
        <position position="1"/>
    </location>
</feature>
<keyword evidence="4" id="KW-0206">Cytoskeleton</keyword>
<keyword evidence="3" id="KW-0106">Calcium</keyword>
<feature type="non-terminal residue" evidence="5">
    <location>
        <position position="207"/>
    </location>
</feature>
<reference evidence="5" key="1">
    <citation type="submission" date="2021-04" db="EMBL/GenBank/DDBJ databases">
        <authorList>
            <consortium name="Molecular Ecology Group"/>
        </authorList>
    </citation>
    <scope>NUCLEOTIDE SEQUENCE</scope>
</reference>
<dbReference type="Gene3D" id="1.20.58.60">
    <property type="match status" value="2"/>
</dbReference>
<comment type="subcellular location">
    <subcellularLocation>
        <location evidence="1">Cytoplasm</location>
    </subcellularLocation>
</comment>
<evidence type="ECO:0000256" key="3">
    <source>
        <dbReference type="ARBA" id="ARBA00022837"/>
    </source>
</evidence>
<keyword evidence="2" id="KW-0963">Cytoplasm</keyword>
<evidence type="ECO:0008006" key="7">
    <source>
        <dbReference type="Google" id="ProtNLM"/>
    </source>
</evidence>
<comment type="caution">
    <text evidence="5">The sequence shown here is derived from an EMBL/GenBank/DDBJ whole genome shotgun (WGS) entry which is preliminary data.</text>
</comment>
<dbReference type="InterPro" id="IPR002017">
    <property type="entry name" value="Spectrin_repeat"/>
</dbReference>
<dbReference type="GO" id="GO:0099536">
    <property type="term" value="P:synaptic signaling"/>
    <property type="evidence" value="ECO:0007669"/>
    <property type="project" value="TreeGrafter"/>
</dbReference>
<dbReference type="PANTHER" id="PTHR12268:SF14">
    <property type="entry name" value="DYSTROPHIN-1"/>
    <property type="match status" value="1"/>
</dbReference>
<dbReference type="GO" id="GO:0045202">
    <property type="term" value="C:synapse"/>
    <property type="evidence" value="ECO:0007669"/>
    <property type="project" value="GOC"/>
</dbReference>
<name>A0A8S3YU36_9EUPU</name>
<dbReference type="OrthoDB" id="2250192at2759"/>